<dbReference type="Proteomes" id="UP000018050">
    <property type="component" value="Unassembled WGS sequence"/>
</dbReference>
<organism evidence="2 3">
    <name type="scientific">Eimeria acervulina</name>
    <name type="common">Coccidian parasite</name>
    <dbReference type="NCBI Taxonomy" id="5801"/>
    <lineage>
        <taxon>Eukaryota</taxon>
        <taxon>Sar</taxon>
        <taxon>Alveolata</taxon>
        <taxon>Apicomplexa</taxon>
        <taxon>Conoidasida</taxon>
        <taxon>Coccidia</taxon>
        <taxon>Eucoccidiorida</taxon>
        <taxon>Eimeriorina</taxon>
        <taxon>Eimeriidae</taxon>
        <taxon>Eimeria</taxon>
    </lineage>
</organism>
<evidence type="ECO:0000313" key="3">
    <source>
        <dbReference type="Proteomes" id="UP000018050"/>
    </source>
</evidence>
<evidence type="ECO:0000313" key="2">
    <source>
        <dbReference type="EMBL" id="CDI78294.1"/>
    </source>
</evidence>
<feature type="compositionally biased region" description="Low complexity" evidence="1">
    <location>
        <begin position="40"/>
        <end position="66"/>
    </location>
</feature>
<reference evidence="2" key="1">
    <citation type="submission" date="2013-10" db="EMBL/GenBank/DDBJ databases">
        <title>Genomic analysis of the causative agents of coccidiosis in chickens.</title>
        <authorList>
            <person name="Reid A.J."/>
            <person name="Blake D."/>
            <person name="Billington K."/>
            <person name="Browne H."/>
            <person name="Dunn M."/>
            <person name="Hung S."/>
            <person name="Kawahara F."/>
            <person name="Miranda-Saavedra D."/>
            <person name="Mourier T."/>
            <person name="Nagra H."/>
            <person name="Otto T.D."/>
            <person name="Rawlings N."/>
            <person name="Sanchez A."/>
            <person name="Sanders M."/>
            <person name="Subramaniam C."/>
            <person name="Tay Y."/>
            <person name="Dear P."/>
            <person name="Doerig C."/>
            <person name="Gruber A."/>
            <person name="Parkinson J."/>
            <person name="Shirley M."/>
            <person name="Wan K.L."/>
            <person name="Berriman M."/>
            <person name="Tomley F."/>
            <person name="Pain A."/>
        </authorList>
    </citation>
    <scope>NUCLEOTIDE SEQUENCE [LARGE SCALE GENOMIC DNA]</scope>
    <source>
        <strain evidence="2">Houghton</strain>
    </source>
</reference>
<protein>
    <recommendedName>
        <fullName evidence="4">EF-hand domain-containing protein</fullName>
    </recommendedName>
</protein>
<name>U6GI85_EIMAC</name>
<accession>U6GI85</accession>
<dbReference type="AlphaFoldDB" id="U6GI85"/>
<feature type="compositionally biased region" description="Low complexity" evidence="1">
    <location>
        <begin position="82"/>
        <end position="103"/>
    </location>
</feature>
<dbReference type="OrthoDB" id="348197at2759"/>
<dbReference type="EMBL" id="HG670845">
    <property type="protein sequence ID" value="CDI78294.1"/>
    <property type="molecule type" value="Genomic_DNA"/>
</dbReference>
<gene>
    <name evidence="2" type="ORF">EAH_00032070</name>
</gene>
<proteinExistence type="predicted"/>
<feature type="compositionally biased region" description="Basic residues" evidence="1">
    <location>
        <begin position="67"/>
        <end position="77"/>
    </location>
</feature>
<dbReference type="OMA" id="HINVLHQ"/>
<dbReference type="VEuPathDB" id="ToxoDB:EAH_00032070"/>
<evidence type="ECO:0008006" key="4">
    <source>
        <dbReference type="Google" id="ProtNLM"/>
    </source>
</evidence>
<reference evidence="2" key="2">
    <citation type="submission" date="2013-10" db="EMBL/GenBank/DDBJ databases">
        <authorList>
            <person name="Aslett M."/>
        </authorList>
    </citation>
    <scope>NUCLEOTIDE SEQUENCE [LARGE SCALE GENOMIC DNA]</scope>
    <source>
        <strain evidence="2">Houghton</strain>
    </source>
</reference>
<feature type="region of interest" description="Disordered" evidence="1">
    <location>
        <begin position="40"/>
        <end position="103"/>
    </location>
</feature>
<evidence type="ECO:0000256" key="1">
    <source>
        <dbReference type="SAM" id="MobiDB-lite"/>
    </source>
</evidence>
<dbReference type="RefSeq" id="XP_013251465.1">
    <property type="nucleotide sequence ID" value="XM_013396011.1"/>
</dbReference>
<keyword evidence="3" id="KW-1185">Reference proteome</keyword>
<sequence length="326" mass="33212">MGNILDSECITKDAICVCLRPEDGAEEAAIEVTAAAEQQYQPAAAAAKAATRPRSSNSNSSSAAGKTKSKKAPKGGHRSKEAAPAAAAAAAADAADAPPAASPKGAAKAAAAEAAEAPASSPAATAPEGAVTTAAAPAAAAPAPAAAAPAPAGETEAAAAEAAAAAERWSVGSLSPPVDPKVLQEVASAPLKIQKLLLESLFKKWDPEGKALSCSSFVSLVESLNSCDTEAAEVFMGLQPQEKPDGDLIAELPDARAALRQLAETTLRMSWLEEGQMEELFDLVCLDTDYTISLADFVKIAEALAVISRCINLLYKYNDTELQQQS</sequence>
<dbReference type="GeneID" id="25271277"/>